<dbReference type="Proteomes" id="UP001055811">
    <property type="component" value="Linkage Group LG01"/>
</dbReference>
<proteinExistence type="predicted"/>
<evidence type="ECO:0000313" key="2">
    <source>
        <dbReference type="Proteomes" id="UP001055811"/>
    </source>
</evidence>
<organism evidence="1 2">
    <name type="scientific">Cichorium intybus</name>
    <name type="common">Chicory</name>
    <dbReference type="NCBI Taxonomy" id="13427"/>
    <lineage>
        <taxon>Eukaryota</taxon>
        <taxon>Viridiplantae</taxon>
        <taxon>Streptophyta</taxon>
        <taxon>Embryophyta</taxon>
        <taxon>Tracheophyta</taxon>
        <taxon>Spermatophyta</taxon>
        <taxon>Magnoliopsida</taxon>
        <taxon>eudicotyledons</taxon>
        <taxon>Gunneridae</taxon>
        <taxon>Pentapetalae</taxon>
        <taxon>asterids</taxon>
        <taxon>campanulids</taxon>
        <taxon>Asterales</taxon>
        <taxon>Asteraceae</taxon>
        <taxon>Cichorioideae</taxon>
        <taxon>Cichorieae</taxon>
        <taxon>Cichoriinae</taxon>
        <taxon>Cichorium</taxon>
    </lineage>
</organism>
<protein>
    <submittedName>
        <fullName evidence="1">Uncharacterized protein</fullName>
    </submittedName>
</protein>
<reference evidence="2" key="1">
    <citation type="journal article" date="2022" name="Mol. Ecol. Resour.">
        <title>The genomes of chicory, endive, great burdock and yacon provide insights into Asteraceae palaeo-polyploidization history and plant inulin production.</title>
        <authorList>
            <person name="Fan W."/>
            <person name="Wang S."/>
            <person name="Wang H."/>
            <person name="Wang A."/>
            <person name="Jiang F."/>
            <person name="Liu H."/>
            <person name="Zhao H."/>
            <person name="Xu D."/>
            <person name="Zhang Y."/>
        </authorList>
    </citation>
    <scope>NUCLEOTIDE SEQUENCE [LARGE SCALE GENOMIC DNA]</scope>
    <source>
        <strain evidence="2">cv. Punajuju</strain>
    </source>
</reference>
<name>A0ACB9H356_CICIN</name>
<keyword evidence="2" id="KW-1185">Reference proteome</keyword>
<comment type="caution">
    <text evidence="1">The sequence shown here is derived from an EMBL/GenBank/DDBJ whole genome shotgun (WGS) entry which is preliminary data.</text>
</comment>
<accession>A0ACB9H356</accession>
<dbReference type="EMBL" id="CM042009">
    <property type="protein sequence ID" value="KAI3790114.1"/>
    <property type="molecule type" value="Genomic_DNA"/>
</dbReference>
<reference evidence="1 2" key="2">
    <citation type="journal article" date="2022" name="Mol. Ecol. Resour.">
        <title>The genomes of chicory, endive, great burdock and yacon provide insights into Asteraceae paleo-polyploidization history and plant inulin production.</title>
        <authorList>
            <person name="Fan W."/>
            <person name="Wang S."/>
            <person name="Wang H."/>
            <person name="Wang A."/>
            <person name="Jiang F."/>
            <person name="Liu H."/>
            <person name="Zhao H."/>
            <person name="Xu D."/>
            <person name="Zhang Y."/>
        </authorList>
    </citation>
    <scope>NUCLEOTIDE SEQUENCE [LARGE SCALE GENOMIC DNA]</scope>
    <source>
        <strain evidence="2">cv. Punajuju</strain>
        <tissue evidence="1">Leaves</tissue>
    </source>
</reference>
<sequence>MRPPVNLEPPDLPPSSVHQITGSVSKQPITGSVSKSTDYRLRLLRSSTFQCLNPLRSKSPSPPYQGFGTSDMVHGQLKGIHKKTDLTNRYVNIVIWVSRKGLLTNLDRDRFRLVIIKNSKT</sequence>
<gene>
    <name evidence="1" type="ORF">L2E82_02928</name>
</gene>
<evidence type="ECO:0000313" key="1">
    <source>
        <dbReference type="EMBL" id="KAI3790114.1"/>
    </source>
</evidence>